<dbReference type="EMBL" id="CAXAMM010037557">
    <property type="protein sequence ID" value="CAK9077322.1"/>
    <property type="molecule type" value="Genomic_DNA"/>
</dbReference>
<gene>
    <name evidence="2" type="ORF">SCF082_LOCUS37112</name>
</gene>
<proteinExistence type="predicted"/>
<reference evidence="2 3" key="1">
    <citation type="submission" date="2024-02" db="EMBL/GenBank/DDBJ databases">
        <authorList>
            <person name="Chen Y."/>
            <person name="Shah S."/>
            <person name="Dougan E. K."/>
            <person name="Thang M."/>
            <person name="Chan C."/>
        </authorList>
    </citation>
    <scope>NUCLEOTIDE SEQUENCE [LARGE SCALE GENOMIC DNA]</scope>
</reference>
<name>A0ABP0PMQ5_9DINO</name>
<organism evidence="2 3">
    <name type="scientific">Durusdinium trenchii</name>
    <dbReference type="NCBI Taxonomy" id="1381693"/>
    <lineage>
        <taxon>Eukaryota</taxon>
        <taxon>Sar</taxon>
        <taxon>Alveolata</taxon>
        <taxon>Dinophyceae</taxon>
        <taxon>Suessiales</taxon>
        <taxon>Symbiodiniaceae</taxon>
        <taxon>Durusdinium</taxon>
    </lineage>
</organism>
<keyword evidence="3" id="KW-1185">Reference proteome</keyword>
<comment type="caution">
    <text evidence="2">The sequence shown here is derived from an EMBL/GenBank/DDBJ whole genome shotgun (WGS) entry which is preliminary data.</text>
</comment>
<evidence type="ECO:0000313" key="2">
    <source>
        <dbReference type="EMBL" id="CAK9077322.1"/>
    </source>
</evidence>
<evidence type="ECO:0000259" key="1">
    <source>
        <dbReference type="PROSITE" id="PS50106"/>
    </source>
</evidence>
<dbReference type="InterPro" id="IPR001478">
    <property type="entry name" value="PDZ"/>
</dbReference>
<sequence length="423" mass="45980">MSTIGCSGFYTGLESQGLRAPDGVPPSVPLGRAGPLQGRSGLRLRAVQAPFCADLRADPPSADVVRMDVRSRGELEGMSEAKLKQLAMDVQSRSRSRGKDLPILPAHRDGLILWILKAQVLSPQVAKPAAGQASELQQELLEKGLHGPSPAASLSGKEKGLLDLGDGELPSFQDVAKQCRACQESHLAQEKADDLRYPGDTRMSEWWAMFCCCGTDDEEIVLAEVPSSHVLDPTDTQGRFRVSLDLNASSPQLGIEVDNTDLRGSMILHISEDGLVQRHNELNPQHAISVYDRIVSLNGEATPITELHRLRLSSGQIGQSLVLVLSRPKLLPLSLTKDGSLGLQMKYTVKSAGIIIDAVLPSGLIEEWNASHELSERVMAGDRIIALDGQQMPGRKMVDELKMRMGTPLELTILHYSDIERTS</sequence>
<dbReference type="Proteomes" id="UP001642464">
    <property type="component" value="Unassembled WGS sequence"/>
</dbReference>
<dbReference type="PROSITE" id="PS50106">
    <property type="entry name" value="PDZ"/>
    <property type="match status" value="1"/>
</dbReference>
<dbReference type="SUPFAM" id="SSF50156">
    <property type="entry name" value="PDZ domain-like"/>
    <property type="match status" value="1"/>
</dbReference>
<accession>A0ABP0PMQ5</accession>
<protein>
    <submittedName>
        <fullName evidence="2">PDZ domain-containing protein</fullName>
    </submittedName>
</protein>
<evidence type="ECO:0000313" key="3">
    <source>
        <dbReference type="Proteomes" id="UP001642464"/>
    </source>
</evidence>
<feature type="domain" description="PDZ" evidence="1">
    <location>
        <begin position="330"/>
        <end position="402"/>
    </location>
</feature>
<dbReference type="SMART" id="SM00228">
    <property type="entry name" value="PDZ"/>
    <property type="match status" value="2"/>
</dbReference>
<dbReference type="InterPro" id="IPR036034">
    <property type="entry name" value="PDZ_sf"/>
</dbReference>